<keyword evidence="3 6" id="KW-0694">RNA-binding</keyword>
<comment type="similarity">
    <text evidence="1 6">Belongs to the NusB family.</text>
</comment>
<evidence type="ECO:0000256" key="1">
    <source>
        <dbReference type="ARBA" id="ARBA00005952"/>
    </source>
</evidence>
<comment type="caution">
    <text evidence="8">The sequence shown here is derived from an EMBL/GenBank/DDBJ whole genome shotgun (WGS) entry which is preliminary data.</text>
</comment>
<dbReference type="GO" id="GO:0005829">
    <property type="term" value="C:cytosol"/>
    <property type="evidence" value="ECO:0007669"/>
    <property type="project" value="TreeGrafter"/>
</dbReference>
<dbReference type="OrthoDB" id="3528057at2"/>
<proteinExistence type="inferred from homology"/>
<dbReference type="Pfam" id="PF01029">
    <property type="entry name" value="NusB"/>
    <property type="match status" value="1"/>
</dbReference>
<keyword evidence="4 6" id="KW-0805">Transcription regulation</keyword>
<dbReference type="HAMAP" id="MF_00073">
    <property type="entry name" value="NusB"/>
    <property type="match status" value="1"/>
</dbReference>
<dbReference type="Gene3D" id="1.10.940.10">
    <property type="entry name" value="NusB-like"/>
    <property type="match status" value="1"/>
</dbReference>
<dbReference type="SUPFAM" id="SSF48013">
    <property type="entry name" value="NusB-like"/>
    <property type="match status" value="1"/>
</dbReference>
<dbReference type="AlphaFoldDB" id="A0A161M7C1"/>
<evidence type="ECO:0000256" key="6">
    <source>
        <dbReference type="HAMAP-Rule" id="MF_00073"/>
    </source>
</evidence>
<dbReference type="InterPro" id="IPR035926">
    <property type="entry name" value="NusB-like_sf"/>
</dbReference>
<dbReference type="RefSeq" id="WP_068894171.1">
    <property type="nucleotide sequence ID" value="NZ_BDCX01000001.1"/>
</dbReference>
<protein>
    <recommendedName>
        <fullName evidence="6">Transcription antitermination protein NusB</fullName>
    </recommendedName>
    <alternativeName>
        <fullName evidence="6">Antitermination factor NusB</fullName>
    </alternativeName>
</protein>
<evidence type="ECO:0000256" key="4">
    <source>
        <dbReference type="ARBA" id="ARBA00023015"/>
    </source>
</evidence>
<organism evidence="8 9">
    <name type="scientific">Planomonospora sphaerica</name>
    <dbReference type="NCBI Taxonomy" id="161355"/>
    <lineage>
        <taxon>Bacteria</taxon>
        <taxon>Bacillati</taxon>
        <taxon>Actinomycetota</taxon>
        <taxon>Actinomycetes</taxon>
        <taxon>Streptosporangiales</taxon>
        <taxon>Streptosporangiaceae</taxon>
        <taxon>Planomonospora</taxon>
    </lineage>
</organism>
<comment type="function">
    <text evidence="6">Involved in transcription antitermination. Required for transcription of ribosomal RNA (rRNA) genes. Binds specifically to the boxA antiterminator sequence of the ribosomal RNA (rrn) operons.</text>
</comment>
<reference evidence="9" key="2">
    <citation type="submission" date="2016-04" db="EMBL/GenBank/DDBJ databases">
        <title>Planomonospora sphaerica JCM9374 whole genome shotgun sequence.</title>
        <authorList>
            <person name="Suzuki T."/>
            <person name="Dohra H."/>
            <person name="Kodani S."/>
        </authorList>
    </citation>
    <scope>NUCLEOTIDE SEQUENCE [LARGE SCALE GENOMIC DNA]</scope>
    <source>
        <strain evidence="9">JCM 9374</strain>
    </source>
</reference>
<dbReference type="InterPro" id="IPR006027">
    <property type="entry name" value="NusB_RsmB_TIM44"/>
</dbReference>
<dbReference type="STRING" id="161355.PS9374_00465"/>
<dbReference type="GO" id="GO:0006353">
    <property type="term" value="P:DNA-templated transcription termination"/>
    <property type="evidence" value="ECO:0007669"/>
    <property type="project" value="UniProtKB-UniRule"/>
</dbReference>
<dbReference type="InterPro" id="IPR011605">
    <property type="entry name" value="NusB_fam"/>
</dbReference>
<gene>
    <name evidence="6" type="primary">nusB</name>
    <name evidence="8" type="ORF">PS9374_00465</name>
</gene>
<accession>A0A161M7C1</accession>
<sequence length="136" mass="15323">MSARGKARRRALDVLFEAEARGEDPLRVLAERLERADPPVNEYTSTIVEGVCRHRSRIDELITTYAEGWTLDRMPAVDRNLLRGGTYELLWMPDVPEGVVISEWVGLASELSTDESPQFVNGLLARFKQLKPSLAL</sequence>
<evidence type="ECO:0000313" key="9">
    <source>
        <dbReference type="Proteomes" id="UP000077701"/>
    </source>
</evidence>
<dbReference type="GO" id="GO:0031564">
    <property type="term" value="P:transcription antitermination"/>
    <property type="evidence" value="ECO:0007669"/>
    <property type="project" value="UniProtKB-KW"/>
</dbReference>
<keyword evidence="2 6" id="KW-0889">Transcription antitermination</keyword>
<keyword evidence="5 6" id="KW-0804">Transcription</keyword>
<evidence type="ECO:0000259" key="7">
    <source>
        <dbReference type="Pfam" id="PF01029"/>
    </source>
</evidence>
<dbReference type="GO" id="GO:0003723">
    <property type="term" value="F:RNA binding"/>
    <property type="evidence" value="ECO:0007669"/>
    <property type="project" value="UniProtKB-UniRule"/>
</dbReference>
<keyword evidence="9" id="KW-1185">Reference proteome</keyword>
<feature type="domain" description="NusB/RsmB/TIM44" evidence="7">
    <location>
        <begin position="6"/>
        <end position="128"/>
    </location>
</feature>
<evidence type="ECO:0000256" key="5">
    <source>
        <dbReference type="ARBA" id="ARBA00023163"/>
    </source>
</evidence>
<dbReference type="NCBIfam" id="TIGR01951">
    <property type="entry name" value="nusB"/>
    <property type="match status" value="1"/>
</dbReference>
<dbReference type="PANTHER" id="PTHR11078">
    <property type="entry name" value="N UTILIZATION SUBSTANCE PROTEIN B-RELATED"/>
    <property type="match status" value="1"/>
</dbReference>
<reference evidence="8 9" key="1">
    <citation type="journal article" date="2016" name="Genome Announc.">
        <title>Draft Genome Sequence of Planomonospora sphaerica JCM9374, a Rare Actinomycete.</title>
        <authorList>
            <person name="Dohra H."/>
            <person name="Suzuki T."/>
            <person name="Inoue Y."/>
            <person name="Kodani S."/>
        </authorList>
    </citation>
    <scope>NUCLEOTIDE SEQUENCE [LARGE SCALE GENOMIC DNA]</scope>
    <source>
        <strain evidence="8 9">JCM 9374</strain>
    </source>
</reference>
<dbReference type="EMBL" id="BDCX01000001">
    <property type="protein sequence ID" value="GAT64833.1"/>
    <property type="molecule type" value="Genomic_DNA"/>
</dbReference>
<name>A0A161M7C1_9ACTN</name>
<dbReference type="Proteomes" id="UP000077701">
    <property type="component" value="Unassembled WGS sequence"/>
</dbReference>
<evidence type="ECO:0000313" key="8">
    <source>
        <dbReference type="EMBL" id="GAT64833.1"/>
    </source>
</evidence>
<evidence type="ECO:0000256" key="2">
    <source>
        <dbReference type="ARBA" id="ARBA00022814"/>
    </source>
</evidence>
<dbReference type="PANTHER" id="PTHR11078:SF3">
    <property type="entry name" value="ANTITERMINATION NUSB DOMAIN-CONTAINING PROTEIN"/>
    <property type="match status" value="1"/>
</dbReference>
<evidence type="ECO:0000256" key="3">
    <source>
        <dbReference type="ARBA" id="ARBA00022884"/>
    </source>
</evidence>